<dbReference type="Proteomes" id="UP000036987">
    <property type="component" value="Unassembled WGS sequence"/>
</dbReference>
<dbReference type="EMBL" id="LFYR01001239">
    <property type="protein sequence ID" value="KMZ63370.1"/>
    <property type="molecule type" value="Genomic_DNA"/>
</dbReference>
<dbReference type="AlphaFoldDB" id="A0A0K9P595"/>
<proteinExistence type="predicted"/>
<keyword evidence="2" id="KW-1185">Reference proteome</keyword>
<evidence type="ECO:0000313" key="2">
    <source>
        <dbReference type="Proteomes" id="UP000036987"/>
    </source>
</evidence>
<reference evidence="2" key="1">
    <citation type="journal article" date="2016" name="Nature">
        <title>The genome of the seagrass Zostera marina reveals angiosperm adaptation to the sea.</title>
        <authorList>
            <person name="Olsen J.L."/>
            <person name="Rouze P."/>
            <person name="Verhelst B."/>
            <person name="Lin Y.-C."/>
            <person name="Bayer T."/>
            <person name="Collen J."/>
            <person name="Dattolo E."/>
            <person name="De Paoli E."/>
            <person name="Dittami S."/>
            <person name="Maumus F."/>
            <person name="Michel G."/>
            <person name="Kersting A."/>
            <person name="Lauritano C."/>
            <person name="Lohaus R."/>
            <person name="Toepel M."/>
            <person name="Tonon T."/>
            <person name="Vanneste K."/>
            <person name="Amirebrahimi M."/>
            <person name="Brakel J."/>
            <person name="Bostroem C."/>
            <person name="Chovatia M."/>
            <person name="Grimwood J."/>
            <person name="Jenkins J.W."/>
            <person name="Jueterbock A."/>
            <person name="Mraz A."/>
            <person name="Stam W.T."/>
            <person name="Tice H."/>
            <person name="Bornberg-Bauer E."/>
            <person name="Green P.J."/>
            <person name="Pearson G.A."/>
            <person name="Procaccini G."/>
            <person name="Duarte C.M."/>
            <person name="Schmutz J."/>
            <person name="Reusch T.B.H."/>
            <person name="Van de Peer Y."/>
        </authorList>
    </citation>
    <scope>NUCLEOTIDE SEQUENCE [LARGE SCALE GENOMIC DNA]</scope>
    <source>
        <strain evidence="2">cv. Finnish</strain>
    </source>
</reference>
<protein>
    <submittedName>
        <fullName evidence="1">Uncharacterized protein</fullName>
    </submittedName>
</protein>
<gene>
    <name evidence="1" type="ORF">ZOSMA_410G00090</name>
</gene>
<sequence length="99" mass="10598">MLPSRYPSNDFAFAISCSWWVYVDFGQLSSPGLQGLQGVTTSLLSTWSISEEGLQGVTTSLLSTWSISEEGLQGVTTSLLSTWSISEEGLQGVTTSLLS</sequence>
<name>A0A0K9P595_ZOSMR</name>
<organism evidence="1 2">
    <name type="scientific">Zostera marina</name>
    <name type="common">Eelgrass</name>
    <dbReference type="NCBI Taxonomy" id="29655"/>
    <lineage>
        <taxon>Eukaryota</taxon>
        <taxon>Viridiplantae</taxon>
        <taxon>Streptophyta</taxon>
        <taxon>Embryophyta</taxon>
        <taxon>Tracheophyta</taxon>
        <taxon>Spermatophyta</taxon>
        <taxon>Magnoliopsida</taxon>
        <taxon>Liliopsida</taxon>
        <taxon>Zosteraceae</taxon>
        <taxon>Zostera</taxon>
    </lineage>
</organism>
<comment type="caution">
    <text evidence="1">The sequence shown here is derived from an EMBL/GenBank/DDBJ whole genome shotgun (WGS) entry which is preliminary data.</text>
</comment>
<evidence type="ECO:0000313" key="1">
    <source>
        <dbReference type="EMBL" id="KMZ63370.1"/>
    </source>
</evidence>
<accession>A0A0K9P595</accession>